<evidence type="ECO:0000313" key="3">
    <source>
        <dbReference type="Proteomes" id="UP000789831"/>
    </source>
</evidence>
<name>A0A9N9DMK1_9GLOM</name>
<dbReference type="EMBL" id="CAJVPL010004027">
    <property type="protein sequence ID" value="CAG8641967.1"/>
    <property type="molecule type" value="Genomic_DNA"/>
</dbReference>
<feature type="compositionally biased region" description="Acidic residues" evidence="1">
    <location>
        <begin position="249"/>
        <end position="263"/>
    </location>
</feature>
<organism evidence="2 3">
    <name type="scientific">Ambispora gerdemannii</name>
    <dbReference type="NCBI Taxonomy" id="144530"/>
    <lineage>
        <taxon>Eukaryota</taxon>
        <taxon>Fungi</taxon>
        <taxon>Fungi incertae sedis</taxon>
        <taxon>Mucoromycota</taxon>
        <taxon>Glomeromycotina</taxon>
        <taxon>Glomeromycetes</taxon>
        <taxon>Archaeosporales</taxon>
        <taxon>Ambisporaceae</taxon>
        <taxon>Ambispora</taxon>
    </lineage>
</organism>
<reference evidence="2" key="1">
    <citation type="submission" date="2021-06" db="EMBL/GenBank/DDBJ databases">
        <authorList>
            <person name="Kallberg Y."/>
            <person name="Tangrot J."/>
            <person name="Rosling A."/>
        </authorList>
    </citation>
    <scope>NUCLEOTIDE SEQUENCE</scope>
    <source>
        <strain evidence="2">MT106</strain>
    </source>
</reference>
<gene>
    <name evidence="2" type="ORF">AGERDE_LOCUS11015</name>
</gene>
<keyword evidence="3" id="KW-1185">Reference proteome</keyword>
<proteinExistence type="predicted"/>
<dbReference type="AlphaFoldDB" id="A0A9N9DMK1"/>
<feature type="region of interest" description="Disordered" evidence="1">
    <location>
        <begin position="157"/>
        <end position="263"/>
    </location>
</feature>
<dbReference type="OrthoDB" id="2441494at2759"/>
<feature type="compositionally biased region" description="Acidic residues" evidence="1">
    <location>
        <begin position="157"/>
        <end position="171"/>
    </location>
</feature>
<evidence type="ECO:0000313" key="2">
    <source>
        <dbReference type="EMBL" id="CAG8641967.1"/>
    </source>
</evidence>
<evidence type="ECO:0000256" key="1">
    <source>
        <dbReference type="SAM" id="MobiDB-lite"/>
    </source>
</evidence>
<dbReference type="Proteomes" id="UP000789831">
    <property type="component" value="Unassembled WGS sequence"/>
</dbReference>
<protein>
    <submittedName>
        <fullName evidence="2">246_t:CDS:1</fullName>
    </submittedName>
</protein>
<sequence>MHLHLSKIISPDHITEISLTSGQEKLSILQNIAHLYEKACDAEDESVKANQAEILCWSSFIIVLDKSLDEIMNRDKVSMKKIKSQVYDFIITQNPGIRRESLYKKIERARKIFRLFEKIGLDKVKYIKSYSANAISKFTNSQIQTIIDHFTKRPDIEYTDDQDNSSDDLPETEVSVTSIPSIPLTHTSSHPVTASGNSEDAVNEDVKSLPETEVDITIESQIPDSSEAEIQVSAPDVSRSESTNVPEDSNYDGDDFFNNNEDDDNDDGSFCGFLMMTMKVIITI</sequence>
<feature type="compositionally biased region" description="Polar residues" evidence="1">
    <location>
        <begin position="174"/>
        <end position="200"/>
    </location>
</feature>
<accession>A0A9N9DMK1</accession>
<comment type="caution">
    <text evidence="2">The sequence shown here is derived from an EMBL/GenBank/DDBJ whole genome shotgun (WGS) entry which is preliminary data.</text>
</comment>